<dbReference type="STRING" id="225164.V4B1X0"/>
<evidence type="ECO:0000259" key="8">
    <source>
        <dbReference type="PROSITE" id="PS50240"/>
    </source>
</evidence>
<dbReference type="Proteomes" id="UP000030746">
    <property type="component" value="Unassembled WGS sequence"/>
</dbReference>
<dbReference type="FunFam" id="2.40.10.10:FF:000003">
    <property type="entry name" value="Transmembrane serine protease 3"/>
    <property type="match status" value="1"/>
</dbReference>
<dbReference type="InterPro" id="IPR001254">
    <property type="entry name" value="Trypsin_dom"/>
</dbReference>
<dbReference type="OMA" id="HECYTAG"/>
<dbReference type="SMART" id="SM00020">
    <property type="entry name" value="Tryp_SPc"/>
    <property type="match status" value="1"/>
</dbReference>
<dbReference type="InterPro" id="IPR018114">
    <property type="entry name" value="TRYPSIN_HIS"/>
</dbReference>
<dbReference type="GO" id="GO:0006508">
    <property type="term" value="P:proteolysis"/>
    <property type="evidence" value="ECO:0007669"/>
    <property type="project" value="UniProtKB-KW"/>
</dbReference>
<dbReference type="PROSITE" id="PS00135">
    <property type="entry name" value="TRYPSIN_SER"/>
    <property type="match status" value="1"/>
</dbReference>
<evidence type="ECO:0000256" key="1">
    <source>
        <dbReference type="ARBA" id="ARBA00004613"/>
    </source>
</evidence>
<evidence type="ECO:0000256" key="6">
    <source>
        <dbReference type="ARBA" id="ARBA00023157"/>
    </source>
</evidence>
<feature type="non-terminal residue" evidence="9">
    <location>
        <position position="1"/>
    </location>
</feature>
<sequence>KRVVGGHPVIPGDWPWVASLHFIPWHNFTGRSGLRHLCGGSLIHPQWVITASHCLSSDVFPGLNNPDNWIVALGENDQTTDDGTEQFLEIEKIIRHPLAQCKGPFLYDIALVKLKQPAALSDYVNVVCLDTMGDFPAGSHCTVAGWGQDTMETPGTKIPFKAILPIVNSTDCRNKYYSLPDYDEATSLVKIDNSVLCASSENGGKDACWGDSGGPFFCEKDDKWYQVGIVSIGYECGNVEFPGIYTRVSHYKDWIAQTLANN</sequence>
<dbReference type="PANTHER" id="PTHR24264">
    <property type="entry name" value="TRYPSIN-RELATED"/>
    <property type="match status" value="1"/>
</dbReference>
<dbReference type="AlphaFoldDB" id="V4B1X0"/>
<evidence type="ECO:0000313" key="10">
    <source>
        <dbReference type="Proteomes" id="UP000030746"/>
    </source>
</evidence>
<dbReference type="InterPro" id="IPR050127">
    <property type="entry name" value="Serine_Proteases_S1"/>
</dbReference>
<keyword evidence="2" id="KW-0964">Secreted</keyword>
<keyword evidence="10" id="KW-1185">Reference proteome</keyword>
<evidence type="ECO:0000256" key="5">
    <source>
        <dbReference type="ARBA" id="ARBA00022825"/>
    </source>
</evidence>
<dbReference type="HOGENOM" id="CLU_006842_0_4_1"/>
<protein>
    <recommendedName>
        <fullName evidence="8">Peptidase S1 domain-containing protein</fullName>
    </recommendedName>
</protein>
<keyword evidence="6" id="KW-1015">Disulfide bond</keyword>
<dbReference type="EMBL" id="KB200521">
    <property type="protein sequence ID" value="ESP01376.1"/>
    <property type="molecule type" value="Genomic_DNA"/>
</dbReference>
<dbReference type="Gene3D" id="2.40.10.10">
    <property type="entry name" value="Trypsin-like serine proteases"/>
    <property type="match status" value="1"/>
</dbReference>
<dbReference type="RefSeq" id="XP_009048010.1">
    <property type="nucleotide sequence ID" value="XM_009049762.1"/>
</dbReference>
<dbReference type="GO" id="GO:0005615">
    <property type="term" value="C:extracellular space"/>
    <property type="evidence" value="ECO:0007669"/>
    <property type="project" value="TreeGrafter"/>
</dbReference>
<feature type="domain" description="Peptidase S1" evidence="8">
    <location>
        <begin position="3"/>
        <end position="260"/>
    </location>
</feature>
<keyword evidence="3 7" id="KW-0645">Protease</keyword>
<dbReference type="PANTHER" id="PTHR24264:SF65">
    <property type="entry name" value="SRCR DOMAIN-CONTAINING PROTEIN"/>
    <property type="match status" value="1"/>
</dbReference>
<dbReference type="PROSITE" id="PS50240">
    <property type="entry name" value="TRYPSIN_DOM"/>
    <property type="match status" value="1"/>
</dbReference>
<reference evidence="9 10" key="1">
    <citation type="journal article" date="2013" name="Nature">
        <title>Insights into bilaterian evolution from three spiralian genomes.</title>
        <authorList>
            <person name="Simakov O."/>
            <person name="Marletaz F."/>
            <person name="Cho S.J."/>
            <person name="Edsinger-Gonzales E."/>
            <person name="Havlak P."/>
            <person name="Hellsten U."/>
            <person name="Kuo D.H."/>
            <person name="Larsson T."/>
            <person name="Lv J."/>
            <person name="Arendt D."/>
            <person name="Savage R."/>
            <person name="Osoegawa K."/>
            <person name="de Jong P."/>
            <person name="Grimwood J."/>
            <person name="Chapman J.A."/>
            <person name="Shapiro H."/>
            <person name="Aerts A."/>
            <person name="Otillar R.P."/>
            <person name="Terry A.Y."/>
            <person name="Boore J.L."/>
            <person name="Grigoriev I.V."/>
            <person name="Lindberg D.R."/>
            <person name="Seaver E.C."/>
            <person name="Weisblat D.A."/>
            <person name="Putnam N.H."/>
            <person name="Rokhsar D.S."/>
        </authorList>
    </citation>
    <scope>NUCLEOTIDE SEQUENCE [LARGE SCALE GENOMIC DNA]</scope>
</reference>
<dbReference type="InterPro" id="IPR033116">
    <property type="entry name" value="TRYPSIN_SER"/>
</dbReference>
<gene>
    <name evidence="9" type="ORF">LOTGIDRAFT_111620</name>
</gene>
<dbReference type="KEGG" id="lgi:LOTGIDRAFT_111620"/>
<keyword evidence="5 7" id="KW-0720">Serine protease</keyword>
<proteinExistence type="predicted"/>
<evidence type="ECO:0000313" key="9">
    <source>
        <dbReference type="EMBL" id="ESP01376.1"/>
    </source>
</evidence>
<dbReference type="InterPro" id="IPR009003">
    <property type="entry name" value="Peptidase_S1_PA"/>
</dbReference>
<dbReference type="CDD" id="cd00190">
    <property type="entry name" value="Tryp_SPc"/>
    <property type="match status" value="1"/>
</dbReference>
<evidence type="ECO:0000256" key="7">
    <source>
        <dbReference type="RuleBase" id="RU363034"/>
    </source>
</evidence>
<evidence type="ECO:0000256" key="4">
    <source>
        <dbReference type="ARBA" id="ARBA00022801"/>
    </source>
</evidence>
<name>V4B1X0_LOTGI</name>
<evidence type="ECO:0000256" key="3">
    <source>
        <dbReference type="ARBA" id="ARBA00022670"/>
    </source>
</evidence>
<dbReference type="InterPro" id="IPR043504">
    <property type="entry name" value="Peptidase_S1_PA_chymotrypsin"/>
</dbReference>
<evidence type="ECO:0000256" key="2">
    <source>
        <dbReference type="ARBA" id="ARBA00022525"/>
    </source>
</evidence>
<dbReference type="OrthoDB" id="10059102at2759"/>
<dbReference type="GeneID" id="20230755"/>
<dbReference type="Pfam" id="PF00089">
    <property type="entry name" value="Trypsin"/>
    <property type="match status" value="1"/>
</dbReference>
<dbReference type="CTD" id="20230755"/>
<accession>V4B1X0</accession>
<dbReference type="GO" id="GO:0004252">
    <property type="term" value="F:serine-type endopeptidase activity"/>
    <property type="evidence" value="ECO:0007669"/>
    <property type="project" value="InterPro"/>
</dbReference>
<comment type="subcellular location">
    <subcellularLocation>
        <location evidence="1">Secreted</location>
    </subcellularLocation>
</comment>
<dbReference type="InterPro" id="IPR001314">
    <property type="entry name" value="Peptidase_S1A"/>
</dbReference>
<dbReference type="SUPFAM" id="SSF50494">
    <property type="entry name" value="Trypsin-like serine proteases"/>
    <property type="match status" value="1"/>
</dbReference>
<dbReference type="PRINTS" id="PR00722">
    <property type="entry name" value="CHYMOTRYPSIN"/>
</dbReference>
<keyword evidence="4 7" id="KW-0378">Hydrolase</keyword>
<organism evidence="9 10">
    <name type="scientific">Lottia gigantea</name>
    <name type="common">Giant owl limpet</name>
    <dbReference type="NCBI Taxonomy" id="225164"/>
    <lineage>
        <taxon>Eukaryota</taxon>
        <taxon>Metazoa</taxon>
        <taxon>Spiralia</taxon>
        <taxon>Lophotrochozoa</taxon>
        <taxon>Mollusca</taxon>
        <taxon>Gastropoda</taxon>
        <taxon>Patellogastropoda</taxon>
        <taxon>Lottioidea</taxon>
        <taxon>Lottiidae</taxon>
        <taxon>Lottia</taxon>
    </lineage>
</organism>
<dbReference type="PROSITE" id="PS00134">
    <property type="entry name" value="TRYPSIN_HIS"/>
    <property type="match status" value="1"/>
</dbReference>